<keyword evidence="1" id="KW-1133">Transmembrane helix</keyword>
<keyword evidence="1" id="KW-0812">Transmembrane</keyword>
<dbReference type="EMBL" id="CP007536">
    <property type="protein sequence ID" value="AIC15826.1"/>
    <property type="molecule type" value="Genomic_DNA"/>
</dbReference>
<organism evidence="2 3">
    <name type="scientific">Nitrososphaera viennensis EN76</name>
    <dbReference type="NCBI Taxonomy" id="926571"/>
    <lineage>
        <taxon>Archaea</taxon>
        <taxon>Nitrososphaerota</taxon>
        <taxon>Nitrososphaeria</taxon>
        <taxon>Nitrososphaerales</taxon>
        <taxon>Nitrososphaeraceae</taxon>
        <taxon>Nitrososphaera</taxon>
    </lineage>
</organism>
<accession>A0A060HQK3</accession>
<gene>
    <name evidence="2" type="ORF">NVIE_015750</name>
</gene>
<evidence type="ECO:0000313" key="3">
    <source>
        <dbReference type="Proteomes" id="UP000027093"/>
    </source>
</evidence>
<keyword evidence="3" id="KW-1185">Reference proteome</keyword>
<protein>
    <submittedName>
        <fullName evidence="2">Uncharacterized protein</fullName>
    </submittedName>
</protein>
<proteinExistence type="predicted"/>
<reference evidence="2 3" key="1">
    <citation type="journal article" date="2014" name="Int. J. Syst. Evol. Microbiol.">
        <title>Nitrososphaera viennensis gen. nov., sp. nov., an aerobic and mesophilic, ammonia-oxidizing archaeon from soil and a member of the archaeal phylum Thaumarchaeota.</title>
        <authorList>
            <person name="Stieglmeier M."/>
            <person name="Klingl A."/>
            <person name="Alves R.J."/>
            <person name="Rittmann S.K."/>
            <person name="Melcher M."/>
            <person name="Leisch N."/>
            <person name="Schleper C."/>
        </authorList>
    </citation>
    <scope>NUCLEOTIDE SEQUENCE [LARGE SCALE GENOMIC DNA]</scope>
    <source>
        <strain evidence="2">EN76</strain>
    </source>
</reference>
<dbReference type="HOGENOM" id="CLU_1329515_0_0_2"/>
<dbReference type="SUPFAM" id="SSF50242">
    <property type="entry name" value="TIMP-like"/>
    <property type="match status" value="1"/>
</dbReference>
<feature type="transmembrane region" description="Helical" evidence="1">
    <location>
        <begin position="186"/>
        <end position="209"/>
    </location>
</feature>
<dbReference type="GeneID" id="74946843"/>
<dbReference type="InterPro" id="IPR008993">
    <property type="entry name" value="TIMP-like_OB-fold"/>
</dbReference>
<keyword evidence="1" id="KW-0472">Membrane</keyword>
<sequence>MVQVQHRIAAESTAALVVLALIILAFTSFPSFALLAPAYACEVLYSPPLERLEGADAVFAGTVTEIQGFAIEGSPNQHIVFFKVNRYWKSPDGKDYEKLVVLQPIGEGSCGYAFEENKRYLVYASHRPLYDNALFTGLGLAQTMEDAQEDLSLLGEGSVPTRQLSVEEQIDGISFQLMPSGRTEDAIGRLLLIIGAGGAIAGAAAFFTLMKLRKERTKE</sequence>
<evidence type="ECO:0000313" key="2">
    <source>
        <dbReference type="EMBL" id="AIC15826.1"/>
    </source>
</evidence>
<dbReference type="Gene3D" id="2.40.50.120">
    <property type="match status" value="1"/>
</dbReference>
<evidence type="ECO:0000256" key="1">
    <source>
        <dbReference type="SAM" id="Phobius"/>
    </source>
</evidence>
<dbReference type="RefSeq" id="WP_075054737.1">
    <property type="nucleotide sequence ID" value="NZ_CP007536.1"/>
</dbReference>
<dbReference type="KEGG" id="nvn:NVIE_015750"/>
<name>A0A060HQK3_9ARCH</name>
<dbReference type="Proteomes" id="UP000027093">
    <property type="component" value="Chromosome"/>
</dbReference>
<dbReference type="AlphaFoldDB" id="A0A060HQK3"/>